<dbReference type="AlphaFoldDB" id="A0A3P5WWB3"/>
<keyword evidence="2" id="KW-0732">Signal</keyword>
<protein>
    <submittedName>
        <fullName evidence="3">Uncharacterized protein</fullName>
    </submittedName>
</protein>
<sequence>MTAPLRLASLLLALAAPAAAEEAPLASYWQNSGSLPPEYAWETTATISETGRLVLRHCKGYATEGPGCETREAQVDRPALDAILDAARASDLLSNPAAEPEEPMVGGPGRGGAVWLDGGRLILPAQAAVSDEARVAHVLDTIAAAIPETLRQND</sequence>
<evidence type="ECO:0000256" key="1">
    <source>
        <dbReference type="SAM" id="MobiDB-lite"/>
    </source>
</evidence>
<proteinExistence type="predicted"/>
<organism evidence="3 4">
    <name type="scientific">Pseudogemmobacter humi</name>
    <dbReference type="NCBI Taxonomy" id="2483812"/>
    <lineage>
        <taxon>Bacteria</taxon>
        <taxon>Pseudomonadati</taxon>
        <taxon>Pseudomonadota</taxon>
        <taxon>Alphaproteobacteria</taxon>
        <taxon>Rhodobacterales</taxon>
        <taxon>Paracoccaceae</taxon>
        <taxon>Pseudogemmobacter</taxon>
    </lineage>
</organism>
<dbReference type="OrthoDB" id="7688901at2"/>
<accession>A0A3P5WWB3</accession>
<dbReference type="Proteomes" id="UP000277498">
    <property type="component" value="Unassembled WGS sequence"/>
</dbReference>
<feature type="chain" id="PRO_5018075326" evidence="2">
    <location>
        <begin position="21"/>
        <end position="154"/>
    </location>
</feature>
<name>A0A3P5WWB3_9RHOB</name>
<dbReference type="RefSeq" id="WP_124085987.1">
    <property type="nucleotide sequence ID" value="NZ_UXAW01000052.1"/>
</dbReference>
<keyword evidence="4" id="KW-1185">Reference proteome</keyword>
<evidence type="ECO:0000313" key="3">
    <source>
        <dbReference type="EMBL" id="VDC26085.1"/>
    </source>
</evidence>
<reference evidence="3 4" key="1">
    <citation type="submission" date="2018-11" db="EMBL/GenBank/DDBJ databases">
        <authorList>
            <person name="Criscuolo A."/>
        </authorList>
    </citation>
    <scope>NUCLEOTIDE SEQUENCE [LARGE SCALE GENOMIC DNA]</scope>
    <source>
        <strain evidence="3">ACIP111625</strain>
    </source>
</reference>
<evidence type="ECO:0000256" key="2">
    <source>
        <dbReference type="SAM" id="SignalP"/>
    </source>
</evidence>
<feature type="signal peptide" evidence="2">
    <location>
        <begin position="1"/>
        <end position="20"/>
    </location>
</feature>
<feature type="region of interest" description="Disordered" evidence="1">
    <location>
        <begin position="91"/>
        <end position="110"/>
    </location>
</feature>
<dbReference type="EMBL" id="UXAW01000052">
    <property type="protein sequence ID" value="VDC26085.1"/>
    <property type="molecule type" value="Genomic_DNA"/>
</dbReference>
<evidence type="ECO:0000313" key="4">
    <source>
        <dbReference type="Proteomes" id="UP000277498"/>
    </source>
</evidence>
<gene>
    <name evidence="3" type="ORF">XINFAN_01573</name>
</gene>